<dbReference type="HAMAP" id="MF_00634">
    <property type="entry name" value="UPF0235"/>
    <property type="match status" value="1"/>
</dbReference>
<name>B8D4V5_DESA1</name>
<dbReference type="STRING" id="490899.DKAM_0810"/>
<organism evidence="3 4">
    <name type="scientific">Desulfurococcus amylolyticus (strain DSM 18924 / JCM 16383 / VKM B-2413 / 1221n)</name>
    <name type="common">Desulfurococcus kamchatkensis</name>
    <dbReference type="NCBI Taxonomy" id="490899"/>
    <lineage>
        <taxon>Archaea</taxon>
        <taxon>Thermoproteota</taxon>
        <taxon>Thermoprotei</taxon>
        <taxon>Desulfurococcales</taxon>
        <taxon>Desulfurococcaceae</taxon>
        <taxon>Desulfurococcus</taxon>
    </lineage>
</organism>
<dbReference type="EMBL" id="CP001140">
    <property type="protein sequence ID" value="ACL11136.1"/>
    <property type="molecule type" value="Genomic_DNA"/>
</dbReference>
<sequence>MGILLSQLFDKIRGIVSKHISESSQGIILSIRVKPGDVEDYITIEGDELVFHTAEQSEKGRENAALVKYLARELKIPVSKIDIVYGRRETLKKVLLNDVDPDELVIKLAKLVRLV</sequence>
<comment type="similarity">
    <text evidence="1 2">Belongs to the UPF0235 family.</text>
</comment>
<evidence type="ECO:0000313" key="4">
    <source>
        <dbReference type="Proteomes" id="UP000006903"/>
    </source>
</evidence>
<dbReference type="RefSeq" id="WP_012608477.1">
    <property type="nucleotide sequence ID" value="NC_011766.1"/>
</dbReference>
<dbReference type="InterPro" id="IPR003746">
    <property type="entry name" value="DUF167"/>
</dbReference>
<evidence type="ECO:0000313" key="3">
    <source>
        <dbReference type="EMBL" id="ACL11136.1"/>
    </source>
</evidence>
<dbReference type="NCBIfam" id="TIGR00251">
    <property type="entry name" value="DUF167 family protein"/>
    <property type="match status" value="1"/>
</dbReference>
<dbReference type="Pfam" id="PF02594">
    <property type="entry name" value="DUF167"/>
    <property type="match status" value="1"/>
</dbReference>
<evidence type="ECO:0000256" key="2">
    <source>
        <dbReference type="HAMAP-Rule" id="MF_00634"/>
    </source>
</evidence>
<evidence type="ECO:0000256" key="1">
    <source>
        <dbReference type="ARBA" id="ARBA00010364"/>
    </source>
</evidence>
<dbReference type="SUPFAM" id="SSF69786">
    <property type="entry name" value="YggU-like"/>
    <property type="match status" value="1"/>
</dbReference>
<dbReference type="GeneID" id="7170962"/>
<dbReference type="InterPro" id="IPR036591">
    <property type="entry name" value="YggU-like_sf"/>
</dbReference>
<dbReference type="SMART" id="SM01152">
    <property type="entry name" value="DUF167"/>
    <property type="match status" value="1"/>
</dbReference>
<protein>
    <recommendedName>
        <fullName evidence="2">UPF0235 protein DKAM_0810</fullName>
    </recommendedName>
</protein>
<dbReference type="AlphaFoldDB" id="B8D4V5"/>
<dbReference type="eggNOG" id="arCOG04058">
    <property type="taxonomic scope" value="Archaea"/>
</dbReference>
<dbReference type="HOGENOM" id="CLU_130694_6_0_2"/>
<accession>B8D4V5</accession>
<proteinExistence type="inferred from homology"/>
<gene>
    <name evidence="3" type="ordered locus">DKAM_0810</name>
</gene>
<reference evidence="3 4" key="1">
    <citation type="journal article" date="2009" name="J. Bacteriol.">
        <title>Complete genome sequence of the anaerobic, protein-degrading hyperthermophilic crenarchaeon Desulfurococcus kamchatkensis.</title>
        <authorList>
            <person name="Ravin N.V."/>
            <person name="Mardanov A.V."/>
            <person name="Beletsky A.V."/>
            <person name="Kublanov I.V."/>
            <person name="Kolganova T.V."/>
            <person name="Lebedinsky A.V."/>
            <person name="Chernyh N.A."/>
            <person name="Bonch-Osmolovskaya E.A."/>
            <person name="Skryabin K.G."/>
        </authorList>
    </citation>
    <scope>NUCLEOTIDE SEQUENCE [LARGE SCALE GENOMIC DNA]</scope>
    <source>
        <strain evidence="4">DSM 18924 / JCM 16383 / VKM B-2413 / 1221n</strain>
    </source>
</reference>
<dbReference type="KEGG" id="dka:DKAM_0810"/>
<dbReference type="Proteomes" id="UP000006903">
    <property type="component" value="Chromosome"/>
</dbReference>
<dbReference type="Gene3D" id="3.30.1200.10">
    <property type="entry name" value="YggU-like"/>
    <property type="match status" value="1"/>
</dbReference>